<gene>
    <name evidence="1" type="ORF">DSO57_1015180</name>
</gene>
<accession>A0ACC2RK01</accession>
<dbReference type="EMBL" id="QTSX02007159">
    <property type="protein sequence ID" value="KAJ9050354.1"/>
    <property type="molecule type" value="Genomic_DNA"/>
</dbReference>
<protein>
    <submittedName>
        <fullName evidence="1">Uncharacterized protein</fullName>
    </submittedName>
</protein>
<sequence>MFLICLLALVQCVRTVELFGGGCLVEEGKLTISGAFRMQDDDLIADSIYQLALNMETKLKEDNVIDWKPVLSSYTLPGEFREFTYQTEPYPAYILGGLARRNLNYEDGGEEPDEDQLRKIYLEALNNGLDVGIFQDNKYTLFLDPENPHNLGTISIVEGGNFTFKPTSGSIPSYAKGFSAAHHRDSVYIVDSDHVYVFDLKTSTWNSHRVTGLVAARNGCLYLHDTTLIHAFGKPPKTDLTLLIILAISTLALLIPVAIYGFIRFRNHRNTLPPPQFYTERIWVDHTISTCSLDYNLNSDPISSFDKTLVPTTSNTPLSPNNIFDY</sequence>
<evidence type="ECO:0000313" key="1">
    <source>
        <dbReference type="EMBL" id="KAJ9050354.1"/>
    </source>
</evidence>
<organism evidence="1 2">
    <name type="scientific">Entomophthora muscae</name>
    <dbReference type="NCBI Taxonomy" id="34485"/>
    <lineage>
        <taxon>Eukaryota</taxon>
        <taxon>Fungi</taxon>
        <taxon>Fungi incertae sedis</taxon>
        <taxon>Zoopagomycota</taxon>
        <taxon>Entomophthoromycotina</taxon>
        <taxon>Entomophthoromycetes</taxon>
        <taxon>Entomophthorales</taxon>
        <taxon>Entomophthoraceae</taxon>
        <taxon>Entomophthora</taxon>
    </lineage>
</organism>
<evidence type="ECO:0000313" key="2">
    <source>
        <dbReference type="Proteomes" id="UP001165960"/>
    </source>
</evidence>
<keyword evidence="2" id="KW-1185">Reference proteome</keyword>
<dbReference type="Proteomes" id="UP001165960">
    <property type="component" value="Unassembled WGS sequence"/>
</dbReference>
<reference evidence="1" key="1">
    <citation type="submission" date="2022-04" db="EMBL/GenBank/DDBJ databases">
        <title>Genome of the entomopathogenic fungus Entomophthora muscae.</title>
        <authorList>
            <person name="Elya C."/>
            <person name="Lovett B.R."/>
            <person name="Lee E."/>
            <person name="Macias A.M."/>
            <person name="Hajek A.E."/>
            <person name="De Bivort B.L."/>
            <person name="Kasson M.T."/>
            <person name="De Fine Licht H.H."/>
            <person name="Stajich J.E."/>
        </authorList>
    </citation>
    <scope>NUCLEOTIDE SEQUENCE</scope>
    <source>
        <strain evidence="1">Berkeley</strain>
    </source>
</reference>
<comment type="caution">
    <text evidence="1">The sequence shown here is derived from an EMBL/GenBank/DDBJ whole genome shotgun (WGS) entry which is preliminary data.</text>
</comment>
<proteinExistence type="predicted"/>
<name>A0ACC2RK01_9FUNG</name>